<comment type="pathway">
    <text evidence="4">Lipid metabolism.</text>
</comment>
<proteinExistence type="inferred from homology"/>
<dbReference type="InterPro" id="IPR003763">
    <property type="entry name" value="CDP-diacylglyc_Pase"/>
</dbReference>
<evidence type="ECO:0000256" key="7">
    <source>
        <dbReference type="ARBA" id="ARBA00019608"/>
    </source>
</evidence>
<evidence type="ECO:0000256" key="17">
    <source>
        <dbReference type="ARBA" id="ARBA00032888"/>
    </source>
</evidence>
<evidence type="ECO:0000256" key="16">
    <source>
        <dbReference type="ARBA" id="ARBA00023264"/>
    </source>
</evidence>
<keyword evidence="23" id="KW-1185">Reference proteome</keyword>
<protein>
    <recommendedName>
        <fullName evidence="7 19">CDP-diacylglycerol pyrophosphatase</fullName>
        <ecNumber evidence="6 19">3.6.1.26</ecNumber>
    </recommendedName>
    <alternativeName>
        <fullName evidence="17 19">CDP-diacylglycerol phosphatidylhydrolase</fullName>
    </alternativeName>
    <alternativeName>
        <fullName evidence="18 19">CDP-diglyceride hydrolase</fullName>
    </alternativeName>
</protein>
<dbReference type="RefSeq" id="WP_075192746.1">
    <property type="nucleotide sequence ID" value="NZ_JABWGS010000005.1"/>
</dbReference>
<accession>A0A2T7AVN8</accession>
<organism evidence="21 22">
    <name type="scientific">Cronobacter muytjensii</name>
    <dbReference type="NCBI Taxonomy" id="413501"/>
    <lineage>
        <taxon>Bacteria</taxon>
        <taxon>Pseudomonadati</taxon>
        <taxon>Pseudomonadota</taxon>
        <taxon>Gammaproteobacteria</taxon>
        <taxon>Enterobacterales</taxon>
        <taxon>Enterobacteriaceae</taxon>
        <taxon>Cronobacter</taxon>
    </lineage>
</organism>
<keyword evidence="8 19" id="KW-1003">Cell membrane</keyword>
<evidence type="ECO:0000256" key="4">
    <source>
        <dbReference type="ARBA" id="ARBA00005189"/>
    </source>
</evidence>
<evidence type="ECO:0000256" key="9">
    <source>
        <dbReference type="ARBA" id="ARBA00022516"/>
    </source>
</evidence>
<reference evidence="20 23" key="2">
    <citation type="submission" date="2019-08" db="EMBL/GenBank/DDBJ databases">
        <title>Prevalence, distribution, and phylogeny of type two toxin-antitoxin genes possessed by Cronobacter species where C. sakazakii homologs follow sequence type lineages.</title>
        <authorList>
            <person name="Finkelstein S."/>
            <person name="Negrete F."/>
            <person name="Jang H."/>
            <person name="Gopinath G.R."/>
            <person name="Tall B.D."/>
        </authorList>
    </citation>
    <scope>NUCLEOTIDE SEQUENCE [LARGE SCALE GENOMIC DNA]</scope>
    <source>
        <strain evidence="20 23">MOD1_GK1257</strain>
    </source>
</reference>
<keyword evidence="14 19" id="KW-0472">Membrane</keyword>
<evidence type="ECO:0000256" key="12">
    <source>
        <dbReference type="ARBA" id="ARBA00022989"/>
    </source>
</evidence>
<name>A0A2T7AVN8_9ENTR</name>
<evidence type="ECO:0000313" key="20">
    <source>
        <dbReference type="EMBL" id="KAB0878718.1"/>
    </source>
</evidence>
<keyword evidence="15 19" id="KW-0594">Phospholipid biosynthesis</keyword>
<evidence type="ECO:0000256" key="19">
    <source>
        <dbReference type="HAMAP-Rule" id="MF_00319"/>
    </source>
</evidence>
<evidence type="ECO:0000256" key="15">
    <source>
        <dbReference type="ARBA" id="ARBA00023209"/>
    </source>
</evidence>
<keyword evidence="9 19" id="KW-0444">Lipid biosynthesis</keyword>
<dbReference type="Gene3D" id="3.30.428.30">
    <property type="entry name" value="HIT family - CDH-like"/>
    <property type="match status" value="1"/>
</dbReference>
<dbReference type="Proteomes" id="UP000244378">
    <property type="component" value="Unassembled WGS sequence"/>
</dbReference>
<dbReference type="GO" id="GO:0046342">
    <property type="term" value="P:CDP-diacylglycerol catabolic process"/>
    <property type="evidence" value="ECO:0007669"/>
    <property type="project" value="UniProtKB-UniRule"/>
</dbReference>
<comment type="caution">
    <text evidence="21">The sequence shown here is derived from an EMBL/GenBank/DDBJ whole genome shotgun (WGS) entry which is preliminary data.</text>
</comment>
<comment type="subcellular location">
    <subcellularLocation>
        <location evidence="2 19">Cell membrane</location>
        <topology evidence="2 19">Single-pass membrane protein</topology>
    </subcellularLocation>
</comment>
<keyword evidence="16 19" id="KW-1208">Phospholipid metabolism</keyword>
<evidence type="ECO:0000256" key="10">
    <source>
        <dbReference type="ARBA" id="ARBA00022692"/>
    </source>
</evidence>
<dbReference type="NCBIfam" id="NF003986">
    <property type="entry name" value="PRK05471.1-5"/>
    <property type="match status" value="1"/>
</dbReference>
<dbReference type="GO" id="GO:0005886">
    <property type="term" value="C:plasma membrane"/>
    <property type="evidence" value="ECO:0007669"/>
    <property type="project" value="UniProtKB-SubCell"/>
</dbReference>
<sequence length="255" mass="28742">MKRIVSVTITLIVLLALAALVAWRYFLADDPDILRRIVTQQCLPGERERQNPAPCVQVNLPAGYAVLKDINGPLQYLLMPLWKINGIESPQLLSDNTPNFFWQAWQARRWMSEKRGSPVPDSAVSLTINSRLGRSQNHLHIHISCLRPDVRAQLDAAMTAIGSRWQPFPGGLRGHDYLARHITGEELSRRSPFLMLAEEVPQAREHMGRYSLALAPLKDGAFVLLATRRNLLQLNLAHSEELQDHDCALLQKGNP</sequence>
<reference evidence="21 22" key="1">
    <citation type="submission" date="2016-12" db="EMBL/GenBank/DDBJ databases">
        <title>Analysis of the Molecular Diversity Among Cronobacter Species Isolated from Filth Flies Using a Pan Genomic DNA Microarray.</title>
        <authorList>
            <person name="Pava-Ripoll M."/>
            <person name="Tall B."/>
            <person name="Farber J."/>
            <person name="Fanning S."/>
            <person name="Lehner A."/>
            <person name="Stephan R."/>
            <person name="Pagotto F."/>
            <person name="Iverson C."/>
            <person name="Ziobro G."/>
            <person name="Miller A."/>
            <person name="Pearson R."/>
            <person name="Yan Q."/>
            <person name="Kim M."/>
            <person name="Jeong S."/>
            <person name="Park J."/>
            <person name="Jun S."/>
            <person name="Choi H."/>
            <person name="Chung T."/>
            <person name="Yoo Y."/>
            <person name="Park E."/>
            <person name="Hwang S."/>
            <person name="Lee B."/>
            <person name="Sathyamoorthy V."/>
            <person name="Carter L."/>
            <person name="Mammel M."/>
            <person name="Jackson S."/>
            <person name="Kothary M."/>
            <person name="Patel I."/>
            <person name="Grim C."/>
            <person name="Gopinath G."/>
            <person name="Gangiredla J."/>
            <person name="Chase H."/>
        </authorList>
    </citation>
    <scope>NUCLEOTIDE SEQUENCE [LARGE SCALE GENOMIC DNA]</scope>
    <source>
        <strain evidence="21 22">MOD1-Md1s</strain>
    </source>
</reference>
<dbReference type="AlphaFoldDB" id="A0A2T7AVN8"/>
<evidence type="ECO:0000256" key="6">
    <source>
        <dbReference type="ARBA" id="ARBA00012375"/>
    </source>
</evidence>
<evidence type="ECO:0000256" key="8">
    <source>
        <dbReference type="ARBA" id="ARBA00022475"/>
    </source>
</evidence>
<dbReference type="SUPFAM" id="SSF54197">
    <property type="entry name" value="HIT-like"/>
    <property type="match status" value="1"/>
</dbReference>
<dbReference type="EC" id="3.6.1.26" evidence="6 19"/>
<keyword evidence="10 19" id="KW-0812">Transmembrane</keyword>
<dbReference type="EMBL" id="MSAE01000009">
    <property type="protein sequence ID" value="PUX16164.1"/>
    <property type="molecule type" value="Genomic_DNA"/>
</dbReference>
<evidence type="ECO:0000256" key="1">
    <source>
        <dbReference type="ARBA" id="ARBA00001007"/>
    </source>
</evidence>
<evidence type="ECO:0000256" key="18">
    <source>
        <dbReference type="ARBA" id="ARBA00032892"/>
    </source>
</evidence>
<keyword evidence="12 19" id="KW-1133">Transmembrane helix</keyword>
<gene>
    <name evidence="19" type="primary">cdh</name>
    <name evidence="21" type="ORF">AUN14_06380</name>
    <name evidence="20" type="ORF">FZI19_11760</name>
</gene>
<dbReference type="Pfam" id="PF02611">
    <property type="entry name" value="CDH"/>
    <property type="match status" value="1"/>
</dbReference>
<evidence type="ECO:0000256" key="13">
    <source>
        <dbReference type="ARBA" id="ARBA00023098"/>
    </source>
</evidence>
<dbReference type="PIRSF" id="PIRSF001273">
    <property type="entry name" value="CDH"/>
    <property type="match status" value="1"/>
</dbReference>
<dbReference type="GO" id="GO:0008654">
    <property type="term" value="P:phospholipid biosynthetic process"/>
    <property type="evidence" value="ECO:0007669"/>
    <property type="project" value="UniProtKB-KW"/>
</dbReference>
<evidence type="ECO:0000256" key="3">
    <source>
        <dbReference type="ARBA" id="ARBA00004927"/>
    </source>
</evidence>
<dbReference type="Proteomes" id="UP000469927">
    <property type="component" value="Unassembled WGS sequence"/>
</dbReference>
<evidence type="ECO:0000313" key="21">
    <source>
        <dbReference type="EMBL" id="PUX16164.1"/>
    </source>
</evidence>
<dbReference type="EMBL" id="WAGD01000031">
    <property type="protein sequence ID" value="KAB0878718.1"/>
    <property type="molecule type" value="Genomic_DNA"/>
</dbReference>
<dbReference type="UniPathway" id="UPA00609">
    <property type="reaction ID" value="UER00664"/>
</dbReference>
<dbReference type="HAMAP" id="MF_00319">
    <property type="entry name" value="Cdh"/>
    <property type="match status" value="1"/>
</dbReference>
<evidence type="ECO:0000256" key="11">
    <source>
        <dbReference type="ARBA" id="ARBA00022801"/>
    </source>
</evidence>
<evidence type="ECO:0000313" key="22">
    <source>
        <dbReference type="Proteomes" id="UP000244378"/>
    </source>
</evidence>
<dbReference type="OrthoDB" id="481399at2"/>
<comment type="pathway">
    <text evidence="3 19">Phospholipid metabolism; CDP-diacylglycerol degradation; phosphatidate from CDP-diacylglycerol: step 1/1.</text>
</comment>
<comment type="similarity">
    <text evidence="5 19">Belongs to the Cdh family.</text>
</comment>
<evidence type="ECO:0000256" key="2">
    <source>
        <dbReference type="ARBA" id="ARBA00004162"/>
    </source>
</evidence>
<keyword evidence="13 19" id="KW-0443">Lipid metabolism</keyword>
<evidence type="ECO:0000313" key="23">
    <source>
        <dbReference type="Proteomes" id="UP000469927"/>
    </source>
</evidence>
<evidence type="ECO:0000256" key="5">
    <source>
        <dbReference type="ARBA" id="ARBA00006435"/>
    </source>
</evidence>
<evidence type="ECO:0000256" key="14">
    <source>
        <dbReference type="ARBA" id="ARBA00023136"/>
    </source>
</evidence>
<comment type="catalytic activity">
    <reaction evidence="1 19">
        <text>a CDP-1,2-diacyl-sn-glycerol + H2O = a 1,2-diacyl-sn-glycero-3-phosphate + CMP + 2 H(+)</text>
        <dbReference type="Rhea" id="RHEA:15221"/>
        <dbReference type="ChEBI" id="CHEBI:15377"/>
        <dbReference type="ChEBI" id="CHEBI:15378"/>
        <dbReference type="ChEBI" id="CHEBI:58332"/>
        <dbReference type="ChEBI" id="CHEBI:58608"/>
        <dbReference type="ChEBI" id="CHEBI:60377"/>
        <dbReference type="EC" id="3.6.1.26"/>
    </reaction>
</comment>
<dbReference type="GO" id="GO:0008715">
    <property type="term" value="F:CDP-diacylglycerol diphosphatase activity"/>
    <property type="evidence" value="ECO:0007669"/>
    <property type="project" value="UniProtKB-UniRule"/>
</dbReference>
<keyword evidence="11 19" id="KW-0378">Hydrolase</keyword>
<dbReference type="InterPro" id="IPR036265">
    <property type="entry name" value="HIT-like_sf"/>
</dbReference>